<feature type="non-terminal residue" evidence="2">
    <location>
        <position position="81"/>
    </location>
</feature>
<reference evidence="2" key="1">
    <citation type="submission" date="2019-11" db="EMBL/GenBank/DDBJ databases">
        <title>Microbial mats filling the niche in hypersaline microbial mats.</title>
        <authorList>
            <person name="Wong H.L."/>
            <person name="Macleod F.I."/>
            <person name="White R.A. III"/>
            <person name="Burns B.P."/>
        </authorList>
    </citation>
    <scope>NUCLEOTIDE SEQUENCE</scope>
    <source>
        <strain evidence="2">Rbin_158</strain>
    </source>
</reference>
<sequence>MKQQRIFARSTWFTAVSVIVCLGICALIALYFFGDDSPTRIRDRTAWSATATHHPGAALLAFDGDLQTRWTTQQPLEPGMF</sequence>
<feature type="transmembrane region" description="Helical" evidence="1">
    <location>
        <begin position="12"/>
        <end position="34"/>
    </location>
</feature>
<comment type="caution">
    <text evidence="2">The sequence shown here is derived from an EMBL/GenBank/DDBJ whole genome shotgun (WGS) entry which is preliminary data.</text>
</comment>
<accession>A0A9D5JVX6</accession>
<gene>
    <name evidence="2" type="ORF">GF339_11060</name>
</gene>
<evidence type="ECO:0000313" key="2">
    <source>
        <dbReference type="EMBL" id="MBD3325115.1"/>
    </source>
</evidence>
<dbReference type="AlphaFoldDB" id="A0A9D5JVX6"/>
<keyword evidence="1" id="KW-0812">Transmembrane</keyword>
<keyword evidence="1" id="KW-1133">Transmembrane helix</keyword>
<evidence type="ECO:0000256" key="1">
    <source>
        <dbReference type="SAM" id="Phobius"/>
    </source>
</evidence>
<name>A0A9D5JVX6_9BACT</name>
<evidence type="ECO:0000313" key="3">
    <source>
        <dbReference type="Proteomes" id="UP000649604"/>
    </source>
</evidence>
<proteinExistence type="predicted"/>
<keyword evidence="1" id="KW-0472">Membrane</keyword>
<dbReference type="EMBL" id="WJJP01000358">
    <property type="protein sequence ID" value="MBD3325115.1"/>
    <property type="molecule type" value="Genomic_DNA"/>
</dbReference>
<dbReference type="Proteomes" id="UP000649604">
    <property type="component" value="Unassembled WGS sequence"/>
</dbReference>
<organism evidence="2 3">
    <name type="scientific">candidate division KSB3 bacterium</name>
    <dbReference type="NCBI Taxonomy" id="2044937"/>
    <lineage>
        <taxon>Bacteria</taxon>
        <taxon>candidate division KSB3</taxon>
    </lineage>
</organism>
<protein>
    <submittedName>
        <fullName evidence="2">Uncharacterized protein</fullName>
    </submittedName>
</protein>